<dbReference type="Gene3D" id="2.180.10.10">
    <property type="entry name" value="RHS repeat-associated core"/>
    <property type="match status" value="4"/>
</dbReference>
<dbReference type="InterPro" id="IPR056823">
    <property type="entry name" value="TEN-like_YD-shell"/>
</dbReference>
<dbReference type="InterPro" id="IPR050708">
    <property type="entry name" value="T6SS_VgrG/RHS"/>
</dbReference>
<keyword evidence="6" id="KW-1185">Reference proteome</keyword>
<dbReference type="InterPro" id="IPR013517">
    <property type="entry name" value="FG-GAP"/>
</dbReference>
<dbReference type="InterPro" id="IPR028994">
    <property type="entry name" value="Integrin_alpha_N"/>
</dbReference>
<dbReference type="SUPFAM" id="SSF69318">
    <property type="entry name" value="Integrin alpha N-terminal domain"/>
    <property type="match status" value="3"/>
</dbReference>
<dbReference type="Gene3D" id="2.60.40.10">
    <property type="entry name" value="Immunoglobulins"/>
    <property type="match status" value="1"/>
</dbReference>
<evidence type="ECO:0000259" key="4">
    <source>
        <dbReference type="SMART" id="SM00736"/>
    </source>
</evidence>
<keyword evidence="5" id="KW-0378">Hydrolase</keyword>
<dbReference type="Proteomes" id="UP000318288">
    <property type="component" value="Unassembled WGS sequence"/>
</dbReference>
<organism evidence="5 6">
    <name type="scientific">Rubripirellula tenax</name>
    <dbReference type="NCBI Taxonomy" id="2528015"/>
    <lineage>
        <taxon>Bacteria</taxon>
        <taxon>Pseudomonadati</taxon>
        <taxon>Planctomycetota</taxon>
        <taxon>Planctomycetia</taxon>
        <taxon>Pirellulales</taxon>
        <taxon>Pirellulaceae</taxon>
        <taxon>Rubripirellula</taxon>
    </lineage>
</organism>
<dbReference type="RefSeq" id="WP_146460265.1">
    <property type="nucleotide sequence ID" value="NZ_SJPW01000006.1"/>
</dbReference>
<evidence type="ECO:0000256" key="1">
    <source>
        <dbReference type="ARBA" id="ARBA00022729"/>
    </source>
</evidence>
<dbReference type="InterPro" id="IPR022385">
    <property type="entry name" value="Rhs_assc_core"/>
</dbReference>
<comment type="caution">
    <text evidence="5">The sequence shown here is derived from an EMBL/GenBank/DDBJ whole genome shotgun (WGS) entry which is preliminary data.</text>
</comment>
<keyword evidence="2" id="KW-0677">Repeat</keyword>
<dbReference type="EC" id="3.1.-.-" evidence="5"/>
<dbReference type="Pfam" id="PF17963">
    <property type="entry name" value="Big_9"/>
    <property type="match status" value="1"/>
</dbReference>
<proteinExistence type="predicted"/>
<dbReference type="GO" id="GO:0000272">
    <property type="term" value="P:polysaccharide catabolic process"/>
    <property type="evidence" value="ECO:0007669"/>
    <property type="project" value="InterPro"/>
</dbReference>
<dbReference type="PANTHER" id="PTHR32305:SF15">
    <property type="entry name" value="PROTEIN RHSA-RELATED"/>
    <property type="match status" value="1"/>
</dbReference>
<dbReference type="Pfam" id="PF00404">
    <property type="entry name" value="Dockerin_1"/>
    <property type="match status" value="1"/>
</dbReference>
<dbReference type="InterPro" id="IPR013783">
    <property type="entry name" value="Ig-like_fold"/>
</dbReference>
<evidence type="ECO:0000256" key="2">
    <source>
        <dbReference type="ARBA" id="ARBA00022737"/>
    </source>
</evidence>
<evidence type="ECO:0000313" key="6">
    <source>
        <dbReference type="Proteomes" id="UP000318288"/>
    </source>
</evidence>
<gene>
    <name evidence="5" type="primary">wapA_2</name>
    <name evidence="5" type="ORF">Poly51_46400</name>
</gene>
<dbReference type="GO" id="GO:0004553">
    <property type="term" value="F:hydrolase activity, hydrolyzing O-glycosyl compounds"/>
    <property type="evidence" value="ECO:0007669"/>
    <property type="project" value="InterPro"/>
</dbReference>
<evidence type="ECO:0000313" key="5">
    <source>
        <dbReference type="EMBL" id="TWU48737.1"/>
    </source>
</evidence>
<dbReference type="Pfam" id="PF13517">
    <property type="entry name" value="FG-GAP_3"/>
    <property type="match status" value="5"/>
</dbReference>
<protein>
    <submittedName>
        <fullName evidence="5">tRNA(Glu)-specific nuclease WapA</fullName>
        <ecNumber evidence="5">3.1.-.-</ecNumber>
    </submittedName>
</protein>
<dbReference type="Pfam" id="PF25023">
    <property type="entry name" value="TEN_YD-shell"/>
    <property type="match status" value="2"/>
</dbReference>
<dbReference type="Gene3D" id="2.130.10.130">
    <property type="entry name" value="Integrin alpha, N-terminal"/>
    <property type="match status" value="3"/>
</dbReference>
<dbReference type="Pfam" id="PF05593">
    <property type="entry name" value="RHS_repeat"/>
    <property type="match status" value="4"/>
</dbReference>
<dbReference type="InterPro" id="IPR015919">
    <property type="entry name" value="Cadherin-like_sf"/>
</dbReference>
<feature type="region of interest" description="Disordered" evidence="3">
    <location>
        <begin position="2497"/>
        <end position="2516"/>
    </location>
</feature>
<dbReference type="GO" id="GO:0005509">
    <property type="term" value="F:calcium ion binding"/>
    <property type="evidence" value="ECO:0007669"/>
    <property type="project" value="InterPro"/>
</dbReference>
<dbReference type="SMART" id="SM00736">
    <property type="entry name" value="CADG"/>
    <property type="match status" value="1"/>
</dbReference>
<dbReference type="PANTHER" id="PTHR32305">
    <property type="match status" value="1"/>
</dbReference>
<dbReference type="NCBIfam" id="TIGR01643">
    <property type="entry name" value="YD_repeat_2x"/>
    <property type="match status" value="6"/>
</dbReference>
<reference evidence="5 6" key="1">
    <citation type="submission" date="2019-02" db="EMBL/GenBank/DDBJ databases">
        <title>Deep-cultivation of Planctomycetes and their phenomic and genomic characterization uncovers novel biology.</title>
        <authorList>
            <person name="Wiegand S."/>
            <person name="Jogler M."/>
            <person name="Boedeker C."/>
            <person name="Pinto D."/>
            <person name="Vollmers J."/>
            <person name="Rivas-Marin E."/>
            <person name="Kohn T."/>
            <person name="Peeters S.H."/>
            <person name="Heuer A."/>
            <person name="Rast P."/>
            <person name="Oberbeckmann S."/>
            <person name="Bunk B."/>
            <person name="Jeske O."/>
            <person name="Meyerdierks A."/>
            <person name="Storesund J.E."/>
            <person name="Kallscheuer N."/>
            <person name="Luecker S."/>
            <person name="Lage O.M."/>
            <person name="Pohl T."/>
            <person name="Merkel B.J."/>
            <person name="Hornburger P."/>
            <person name="Mueller R.-W."/>
            <person name="Bruemmer F."/>
            <person name="Labrenz M."/>
            <person name="Spormann A.M."/>
            <person name="Op Den Camp H."/>
            <person name="Overmann J."/>
            <person name="Amann R."/>
            <person name="Jetten M.S.M."/>
            <person name="Mascher T."/>
            <person name="Medema M.H."/>
            <person name="Devos D.P."/>
            <person name="Kaster A.-K."/>
            <person name="Ovreas L."/>
            <person name="Rohde M."/>
            <person name="Galperin M.Y."/>
            <person name="Jogler C."/>
        </authorList>
    </citation>
    <scope>NUCLEOTIDE SEQUENCE [LARGE SCALE GENOMIC DNA]</scope>
    <source>
        <strain evidence="5 6">Poly51</strain>
    </source>
</reference>
<accession>A0A5C6EKV3</accession>
<dbReference type="OrthoDB" id="232855at2"/>
<dbReference type="SUPFAM" id="SSF49313">
    <property type="entry name" value="Cadherin-like"/>
    <property type="match status" value="1"/>
</dbReference>
<dbReference type="InterPro" id="IPR031325">
    <property type="entry name" value="RHS_repeat"/>
</dbReference>
<dbReference type="InterPro" id="IPR006530">
    <property type="entry name" value="YD"/>
</dbReference>
<dbReference type="EMBL" id="SJPW01000006">
    <property type="protein sequence ID" value="TWU48737.1"/>
    <property type="molecule type" value="Genomic_DNA"/>
</dbReference>
<feature type="domain" description="Dystroglycan-type cadherin-like" evidence="4">
    <location>
        <begin position="384"/>
        <end position="475"/>
    </location>
</feature>
<name>A0A5C6EKV3_9BACT</name>
<sequence length="2906" mass="312209">MAHKRPGSKKKTRRPRLESLEVRRLLASDWRNPADNLDVNADLRISASDALVVINELGRRSSQSNATDRFDLLEPRPSNRGFVDVNGSRTVSALDALTVINALGRGISGQRVLAESNAFASEQRTLVAVGQDAGTRTYRMEVDANFGSSPQVGIDGDLFAVYLLDPEDTSRSLVGDGTRTPLFSLTATEARNTTGISRWDGRILELDFSSVTGAEDGLLVLQSLNRNPLSDSTFKLDLLSNSVDPDGTPVGQVAINSESVAPGAIIDTATFTSSTSTSVVERATAFDSATRLLTTEIAIQNIASSVSRSSVISFPGLPAGVTVENASGTGADGSPYINLRGAIGSGGLPAGVRSGFVPVHFHVTGDQPLNLTPQVLVGLPNLAPVLESLTTITVTPGSRAELQLLATDADGDELTYSITSQTPLPNATQFAGGRFTFAPTPGQVGTYTVEAIVSDSLLSDRQTFTLIVVTDPVVTTRIAGRILDVDGSPISGIQVELGGTEVLTDSVGGFLLDVGAGLPVTDTLRIRGELLTIPGATYPFIAEKLPLMLGGAVQQGQNNTIVRPIYLPKLDVANGKTISATEDTLVTTAAIPGASVLVQAGTLFSQSGTPFTGTLSITEVPRELTPAALPAGFVPDLVVTIQPGDMVFTQPTPLTLPNRSGLPAGVELDLWSINPVTGEFDNVGRGRVSTDGSVVETISGGIRNSSWHLFVLNVLNIDFNRQNLFNQDYSCDPCQELLAGTSMVEAHSGAVIENHNLVTYRSQGVSRGVQLVYNSFRADPRPIVHDAFALNVDTNQFAGSIADVRVVSYLTVTGNGLRVEGDDHFWRTGLGGQTQDIAIQVDLSNQPTGIYDYTMRTGFVVAPDGDITQSSGIRGETTGQLLHVNSIASPFGSGWELAGLQYLVESQDGSVILVDGNGTELLFKLATGGLSYDSPAGHFSTLSKLLDGTFRHTTTDQSVATFDSDNRLISSVDRNGNATLYGYTNGRLATITDPVGLITTLNYTDGKVTSIIDPVGRTTLLQYDDRGNLIRVTDPDNTTRTWSYDGRSHIVAEVDKRGFREEMQYDFAGRAQRATRKDGSILQYKPVQVQGLSPAEKTSSAASAPFSLRRDTVVSTFVDGNGNVTTIELNTAGQSVSGRDGVGSLGATVYNNDLLPVSTTDARGFRTTYSYDANGNVIGILDSVSAVGGAGGVQFPAPALLADTQVGSFFAGDLNGDGAIDFLVDDQVILNNGSGGILPPEYLNGGFGYPSSIYRLKDMNGDGLTDIISSVGVEYTAGLNIWLQNTDGTFGTALAYHTDVLPGDYTEDYYEPDDPENPFPDVRSQVRQPGMVVVDFNNDSRPDVLLTQPEDEINQPFASFIYYENDGNGGLNSPVLIHPDDSVQANRPGYVWAVEAADLNGDGNQDIVVSNTRNVFVGLDVKITVMLGDGTGGFGSPANYSLGFESNGASPLFEAAFLKLVDLNNDGQLDAFVASQHEGLASVVFGDGLGGFGVPTIVTELIPEGNEFPYWTAIEAADLNDDGFNDLALTSKAGAIIRVLLNNGDGTFDTAQDYFFDNVFQGFAASDSIVISLLATDFDKDGFVDLLTPSNIGNDVSYLRGRGDGTFAAWDEIDLPFAIPYTTAGNAIAPEQIESADFNRDGIADIITRHYEAGLEVRFGLGNRQYAEPLVLDSGASALGRRQMMIVDFDGDNLDDVVWEILDNTDTQNFKTVQYVYINNGDGTFDEPVVVDFGIAGSLNGGLTTAGDFNNDGVLDFVLRRENYGNNGYVNSTIFMALDDGVGGYTVSSFVADGRPQQIETGDINHDGNLDLVISTRDTGTILVYIGDGVGAFTAAAPITAGGVRDYEIVDLNADGFNDIAVVAFDQSRLVLDGGYLLNDGTGQFDAVNFVGAISQRSFTVASLEFVEIADVDGDGVLDIVLASAAQYHVAAGIAGGGFGSSTAYRGGGFDATVVDLDNDGVNDILGARTQVRRINRDDHYRNAITMHYGERAFGPTPRLYTYDPVFNQLTSITDELGRQTFFEIDPTNGNTLSITEVIGLPDATSSETNDLVTRYTYLGNGLVDTVTDPLDRVTDFDYDALGRGTQVTLAAGTADEGIITFTLDAAGNVTEIVDPNLNRSTFTFDPLNRQLSFTDPLLARATFVYDAAGNLIESVDRGGSEMTYVYDGLSRMVGATDEQSNTTRYRYDDSDNLSSVTDPLGQATRFLYDARERLIAKVDPDSGVTRFVHDLDNNVTRLIDPLGNLTRFTYDARDRVISEFDPLGNEIRYEFDLVDNLIEKTDRNGRVTQYQYDDVDRLARETWFDNNSSVANTIDYVFDKATNLLSITDDFSALTWTYDARDRFISESNAGTPGAPAVLLQYTYDGVGNILSVTDAINGTAGAATSYLYDALNRVQSMTQTGNGGSSVADKRVDIAYNAIGQFASINRFSDPAGTQLVVGTNFTYDSLNRLERIAHDSSRGTVAFYDYLYDADSRITQINDVDGITDYSYDDRDQLTGADHADGANPDENYTYDANGNRIESHLQTVGYVTGPANRLLSDGTYGYEYDAEGNRVLQTLIANGDYREFQYDHRNRLVAVVDYAFDATLQQRVDFTYDSLDRRISKDANGTATYFVYDRIDVLLDFIDVDGVGGDAPTLDQRYLHGPAIDQVFAQETGNSEVNWLLADHLGTIRDVADTNGEIVNHIRYDSFGNVASQSDETKSTRYGFTGREIDDDIDLYYYRNRFYDAQAGVFISEDPIRFSSGDSNLSRYVANRVLTAIDPFGTETTMPSTGVLNDAANAASSILNGVGGIAGEIQDIRGDDCVIISNGKKRKAKKGDLLRHGDQVYTGADTVAAIELSVGGRIGIKRSSGIDMGWGREVYAIVDGRLQEIQLEKGGMWAKFAKQDKGNKLTIQTSGGVLGIKG</sequence>
<dbReference type="NCBIfam" id="TIGR03696">
    <property type="entry name" value="Rhs_assc_core"/>
    <property type="match status" value="1"/>
</dbReference>
<keyword evidence="1" id="KW-0732">Signal</keyword>
<dbReference type="GO" id="GO:0016020">
    <property type="term" value="C:membrane"/>
    <property type="evidence" value="ECO:0007669"/>
    <property type="project" value="InterPro"/>
</dbReference>
<dbReference type="InterPro" id="IPR002105">
    <property type="entry name" value="Dockerin_1_rpt"/>
</dbReference>
<evidence type="ECO:0000256" key="3">
    <source>
        <dbReference type="SAM" id="MobiDB-lite"/>
    </source>
</evidence>
<dbReference type="InterPro" id="IPR006644">
    <property type="entry name" value="Cadg"/>
</dbReference>